<dbReference type="Proteomes" id="UP000325440">
    <property type="component" value="Unassembled WGS sequence"/>
</dbReference>
<feature type="binding site" evidence="5">
    <location>
        <position position="262"/>
    </location>
    <ligand>
        <name>FAD</name>
        <dbReference type="ChEBI" id="CHEBI:57692"/>
    </ligand>
</feature>
<dbReference type="InterPro" id="IPR012132">
    <property type="entry name" value="GMC_OxRdtase"/>
</dbReference>
<dbReference type="Pfam" id="PF00732">
    <property type="entry name" value="GMC_oxred_N"/>
    <property type="match status" value="1"/>
</dbReference>
<keyword evidence="6" id="KW-0812">Transmembrane</keyword>
<comment type="cofactor">
    <cofactor evidence="1 5">
        <name>FAD</name>
        <dbReference type="ChEBI" id="CHEBI:57692"/>
    </cofactor>
</comment>
<evidence type="ECO:0000259" key="7">
    <source>
        <dbReference type="PROSITE" id="PS00624"/>
    </source>
</evidence>
<comment type="similarity">
    <text evidence="2">Belongs to the GMC oxidoreductase family.</text>
</comment>
<evidence type="ECO:0000313" key="8">
    <source>
        <dbReference type="EMBL" id="VVC31731.1"/>
    </source>
</evidence>
<feature type="binding site" evidence="5">
    <location>
        <position position="128"/>
    </location>
    <ligand>
        <name>FAD</name>
        <dbReference type="ChEBI" id="CHEBI:57692"/>
    </ligand>
</feature>
<dbReference type="PIRSF" id="PIRSF000137">
    <property type="entry name" value="Alcohol_oxidase"/>
    <property type="match status" value="1"/>
</dbReference>
<dbReference type="PANTHER" id="PTHR11552:SF147">
    <property type="entry name" value="CHOLINE DEHYDROGENASE, MITOCHONDRIAL"/>
    <property type="match status" value="1"/>
</dbReference>
<name>A0A5E4MLA9_9HEMI</name>
<evidence type="ECO:0000313" key="9">
    <source>
        <dbReference type="Proteomes" id="UP000325440"/>
    </source>
</evidence>
<dbReference type="GO" id="GO:0016614">
    <property type="term" value="F:oxidoreductase activity, acting on CH-OH group of donors"/>
    <property type="evidence" value="ECO:0007669"/>
    <property type="project" value="InterPro"/>
</dbReference>
<reference evidence="8 9" key="1">
    <citation type="submission" date="2019-08" db="EMBL/GenBank/DDBJ databases">
        <authorList>
            <person name="Alioto T."/>
            <person name="Alioto T."/>
            <person name="Gomez Garrido J."/>
        </authorList>
    </citation>
    <scope>NUCLEOTIDE SEQUENCE [LARGE SCALE GENOMIC DNA]</scope>
</reference>
<dbReference type="Gene3D" id="3.30.560.10">
    <property type="entry name" value="Glucose Oxidase, domain 3"/>
    <property type="match status" value="1"/>
</dbReference>
<evidence type="ECO:0000256" key="6">
    <source>
        <dbReference type="SAM" id="Phobius"/>
    </source>
</evidence>
<dbReference type="AlphaFoldDB" id="A0A5E4MLA9"/>
<keyword evidence="9" id="KW-1185">Reference proteome</keyword>
<proteinExistence type="inferred from homology"/>
<dbReference type="PROSITE" id="PS00624">
    <property type="entry name" value="GMC_OXRED_2"/>
    <property type="match status" value="1"/>
</dbReference>
<dbReference type="Gene3D" id="3.50.50.60">
    <property type="entry name" value="FAD/NAD(P)-binding domain"/>
    <property type="match status" value="1"/>
</dbReference>
<protein>
    <submittedName>
        <fullName evidence="8">Glucose-methanol-choline oxidoreductase,Glucose-methanol-choline oxidoreductase, N-terminal,Glucose</fullName>
    </submittedName>
</protein>
<dbReference type="PANTHER" id="PTHR11552">
    <property type="entry name" value="GLUCOSE-METHANOL-CHOLINE GMC OXIDOREDUCTASE"/>
    <property type="match status" value="1"/>
</dbReference>
<dbReference type="EMBL" id="CABPRJ010000951">
    <property type="protein sequence ID" value="VVC31731.1"/>
    <property type="molecule type" value="Genomic_DNA"/>
</dbReference>
<keyword evidence="6" id="KW-0472">Membrane</keyword>
<feature type="domain" description="Glucose-methanol-choline oxidoreductase N-terminal" evidence="7">
    <location>
        <begin position="298"/>
        <end position="312"/>
    </location>
</feature>
<dbReference type="InterPro" id="IPR007867">
    <property type="entry name" value="GMC_OxRtase_C"/>
</dbReference>
<dbReference type="OrthoDB" id="5428259at2759"/>
<keyword evidence="6" id="KW-1133">Transmembrane helix</keyword>
<evidence type="ECO:0000256" key="3">
    <source>
        <dbReference type="ARBA" id="ARBA00022630"/>
    </source>
</evidence>
<feature type="transmembrane region" description="Helical" evidence="6">
    <location>
        <begin position="6"/>
        <end position="25"/>
    </location>
</feature>
<sequence>MCSYYQLMFVLYTLLANVLTLYLFTDYYLNIILDKYVKDDHVENKYFDHIVVGGGTAGIIVASRLAENKAHRVLLIEAGPQISFLHDIPIITSIFQKSVIDWQHQTESQFNACFAMKNNSSQWPTGKVLGGSSRINFNIHLRGHISTDYLSWQSGHEWTKEDVLYYFKKYENSGSPNKKQFFSHQPAHVTPIAAAILEAANELGYNTSLNMNNDNFQLSRQDGGSFSLTPVTIRAGARLSAEHLYLKTKRKKNLTILTNAQVTKVLFKNNYEANGVEYNKFNRVFKVYALKSVVISAGTLNTPKILMLSGIGPTRKLTPLKIPVIADLEVGENLQDHIITGLDMITLANTLGLSFNDFVSPINIYKYFFKGTGVWTHPGCEAIGLLRIPSDNKNCSASSPDLQFMLLPFGVSSDAGAVYLNNVNLKNHLWDEYFQPLIEHQVITLAPVLLHPKSRGYVTLDINHKIIVQPNYLQKSEDIHVLIHGMKLVNKFTKTKALLKFGAKFNTKHFPGCKNHEFGSTNYWECYIKHMTMTSYHPVGTCKMGSINENSVVDHSLRVHKLNKLYVVDASIMPSMPSGNTNAVVAMIAEKGADLIKKDCYEKLKKCKITELFYES</sequence>
<dbReference type="InterPro" id="IPR000172">
    <property type="entry name" value="GMC_OxRdtase_N"/>
</dbReference>
<gene>
    <name evidence="8" type="ORF">CINCED_3A010187</name>
</gene>
<dbReference type="SUPFAM" id="SSF54373">
    <property type="entry name" value="FAD-linked reductases, C-terminal domain"/>
    <property type="match status" value="1"/>
</dbReference>
<evidence type="ECO:0000256" key="5">
    <source>
        <dbReference type="PIRSR" id="PIRSR000137-2"/>
    </source>
</evidence>
<dbReference type="InterPro" id="IPR036188">
    <property type="entry name" value="FAD/NAD-bd_sf"/>
</dbReference>
<keyword evidence="4 5" id="KW-0274">FAD</keyword>
<evidence type="ECO:0000256" key="2">
    <source>
        <dbReference type="ARBA" id="ARBA00010790"/>
    </source>
</evidence>
<accession>A0A5E4MLA9</accession>
<organism evidence="8 9">
    <name type="scientific">Cinara cedri</name>
    <dbReference type="NCBI Taxonomy" id="506608"/>
    <lineage>
        <taxon>Eukaryota</taxon>
        <taxon>Metazoa</taxon>
        <taxon>Ecdysozoa</taxon>
        <taxon>Arthropoda</taxon>
        <taxon>Hexapoda</taxon>
        <taxon>Insecta</taxon>
        <taxon>Pterygota</taxon>
        <taxon>Neoptera</taxon>
        <taxon>Paraneoptera</taxon>
        <taxon>Hemiptera</taxon>
        <taxon>Sternorrhyncha</taxon>
        <taxon>Aphidomorpha</taxon>
        <taxon>Aphidoidea</taxon>
        <taxon>Aphididae</taxon>
        <taxon>Lachninae</taxon>
        <taxon>Cinara</taxon>
    </lineage>
</organism>
<evidence type="ECO:0000256" key="1">
    <source>
        <dbReference type="ARBA" id="ARBA00001974"/>
    </source>
</evidence>
<dbReference type="Pfam" id="PF05199">
    <property type="entry name" value="GMC_oxred_C"/>
    <property type="match status" value="1"/>
</dbReference>
<keyword evidence="3" id="KW-0285">Flavoprotein</keyword>
<evidence type="ECO:0000256" key="4">
    <source>
        <dbReference type="ARBA" id="ARBA00022827"/>
    </source>
</evidence>
<dbReference type="SUPFAM" id="SSF51905">
    <property type="entry name" value="FAD/NAD(P)-binding domain"/>
    <property type="match status" value="1"/>
</dbReference>
<dbReference type="GO" id="GO:0050660">
    <property type="term" value="F:flavin adenine dinucleotide binding"/>
    <property type="evidence" value="ECO:0007669"/>
    <property type="project" value="InterPro"/>
</dbReference>